<keyword evidence="3" id="KW-0808">Transferase</keyword>
<protein>
    <recommendedName>
        <fullName evidence="10">Glycosyltransferase</fullName>
    </recommendedName>
</protein>
<organism evidence="8 9">
    <name type="scientific">Pristionchus mayeri</name>
    <dbReference type="NCBI Taxonomy" id="1317129"/>
    <lineage>
        <taxon>Eukaryota</taxon>
        <taxon>Metazoa</taxon>
        <taxon>Ecdysozoa</taxon>
        <taxon>Nematoda</taxon>
        <taxon>Chromadorea</taxon>
        <taxon>Rhabditida</taxon>
        <taxon>Rhabditina</taxon>
        <taxon>Diplogasteromorpha</taxon>
        <taxon>Diplogasteroidea</taxon>
        <taxon>Neodiplogasteridae</taxon>
        <taxon>Pristionchus</taxon>
    </lineage>
</organism>
<dbReference type="GO" id="GO:0016757">
    <property type="term" value="F:glycosyltransferase activity"/>
    <property type="evidence" value="ECO:0007669"/>
    <property type="project" value="UniProtKB-KW"/>
</dbReference>
<evidence type="ECO:0000256" key="4">
    <source>
        <dbReference type="ARBA" id="ARBA00023136"/>
    </source>
</evidence>
<evidence type="ECO:0000256" key="1">
    <source>
        <dbReference type="ARBA" id="ARBA00004606"/>
    </source>
</evidence>
<comment type="subcellular location">
    <subcellularLocation>
        <location evidence="1">Membrane</location>
        <topology evidence="1">Single-pass type II membrane protein</topology>
    </subcellularLocation>
</comment>
<dbReference type="InterPro" id="IPR003406">
    <property type="entry name" value="Glyco_trans_14"/>
</dbReference>
<feature type="transmembrane region" description="Helical" evidence="7">
    <location>
        <begin position="34"/>
        <end position="53"/>
    </location>
</feature>
<evidence type="ECO:0000256" key="2">
    <source>
        <dbReference type="ARBA" id="ARBA00022676"/>
    </source>
</evidence>
<dbReference type="PANTHER" id="PTHR46671:SF7">
    <property type="entry name" value="CORE-2_I-BRANCHING ENZYME"/>
    <property type="match status" value="1"/>
</dbReference>
<evidence type="ECO:0000313" key="9">
    <source>
        <dbReference type="Proteomes" id="UP001328107"/>
    </source>
</evidence>
<evidence type="ECO:0000256" key="7">
    <source>
        <dbReference type="SAM" id="Phobius"/>
    </source>
</evidence>
<dbReference type="EMBL" id="BTRK01000002">
    <property type="protein sequence ID" value="GMR35042.1"/>
    <property type="molecule type" value="Genomic_DNA"/>
</dbReference>
<dbReference type="Pfam" id="PF02485">
    <property type="entry name" value="Branch"/>
    <property type="match status" value="1"/>
</dbReference>
<keyword evidence="7" id="KW-1133">Transmembrane helix</keyword>
<keyword evidence="2" id="KW-0328">Glycosyltransferase</keyword>
<evidence type="ECO:0000256" key="6">
    <source>
        <dbReference type="SAM" id="MobiDB-lite"/>
    </source>
</evidence>
<gene>
    <name evidence="8" type="ORF">PMAYCL1PPCAC_05237</name>
</gene>
<dbReference type="AlphaFoldDB" id="A0AAN5C9Q7"/>
<evidence type="ECO:0000256" key="3">
    <source>
        <dbReference type="ARBA" id="ARBA00022679"/>
    </source>
</evidence>
<keyword evidence="7" id="KW-0812">Transmembrane</keyword>
<keyword evidence="4 7" id="KW-0472">Membrane</keyword>
<sequence>IQMTRQPYSRLPTTEGDPDDGIEMEMSVEPKRTATWKLFIPCVFLLGFLIVYMDAINFDEFSNSFLRFRTAESREWDLNTTLQGKIMEMPSTMKSVEKEQESTFAPTTTTVPEKPVFRRRPEVEHVDCARLFRDDKEYMKEVAKKRPKLIEHVQLDMSCEAIKRRILPARNPDTGFPILYTRIVHTDYEFMEEQLATNYANENVFCFSIDKKASRVFHARLYDLEKCLPNVVVAKREEDIDGAGHNQNEAHLDCLRAVRDRKWEYAMLLQNHDVMVKTHGEMTEIMKIYGGANDVEITPCPDYRCISSLEKNLGKLELCPKSLRGAELAKCKSSSIQFGKGAMQAILSRAAVDFIFDEINIVPLMREMNDMGFGVDEQLYESLQITPEIRLPGGFHFKCREKRAQHISRYSIWTGSDNDCPSHKMRHAICIYGVEDLPFLADLKHVMANKMMPDFDQAVTSCVSELLFNRTRDGTNIDRKYYENINTVRFHHEHNKPGFKIEKFKCEV</sequence>
<accession>A0AAN5C9Q7</accession>
<evidence type="ECO:0008006" key="10">
    <source>
        <dbReference type="Google" id="ProtNLM"/>
    </source>
</evidence>
<proteinExistence type="predicted"/>
<reference evidence="9" key="1">
    <citation type="submission" date="2022-10" db="EMBL/GenBank/DDBJ databases">
        <title>Genome assembly of Pristionchus species.</title>
        <authorList>
            <person name="Yoshida K."/>
            <person name="Sommer R.J."/>
        </authorList>
    </citation>
    <scope>NUCLEOTIDE SEQUENCE [LARGE SCALE GENOMIC DNA]</scope>
    <source>
        <strain evidence="9">RS5460</strain>
    </source>
</reference>
<comment type="caution">
    <text evidence="8">The sequence shown here is derived from an EMBL/GenBank/DDBJ whole genome shotgun (WGS) entry which is preliminary data.</text>
</comment>
<dbReference type="PANTHER" id="PTHR46671">
    <property type="entry name" value="PROTEIN CBG11221"/>
    <property type="match status" value="1"/>
</dbReference>
<keyword evidence="5" id="KW-0325">Glycoprotein</keyword>
<dbReference type="Proteomes" id="UP001328107">
    <property type="component" value="Unassembled WGS sequence"/>
</dbReference>
<name>A0AAN5C9Q7_9BILA</name>
<feature type="region of interest" description="Disordered" evidence="6">
    <location>
        <begin position="1"/>
        <end position="23"/>
    </location>
</feature>
<keyword evidence="9" id="KW-1185">Reference proteome</keyword>
<evidence type="ECO:0000313" key="8">
    <source>
        <dbReference type="EMBL" id="GMR35042.1"/>
    </source>
</evidence>
<feature type="non-terminal residue" evidence="8">
    <location>
        <position position="1"/>
    </location>
</feature>
<dbReference type="GO" id="GO:0016020">
    <property type="term" value="C:membrane"/>
    <property type="evidence" value="ECO:0007669"/>
    <property type="project" value="UniProtKB-SubCell"/>
</dbReference>
<evidence type="ECO:0000256" key="5">
    <source>
        <dbReference type="ARBA" id="ARBA00023180"/>
    </source>
</evidence>